<dbReference type="InterPro" id="IPR036390">
    <property type="entry name" value="WH_DNA-bd_sf"/>
</dbReference>
<dbReference type="Pfam" id="PF03466">
    <property type="entry name" value="LysR_substrate"/>
    <property type="match status" value="1"/>
</dbReference>
<dbReference type="SUPFAM" id="SSF46785">
    <property type="entry name" value="Winged helix' DNA-binding domain"/>
    <property type="match status" value="1"/>
</dbReference>
<dbReference type="PROSITE" id="PS50931">
    <property type="entry name" value="HTH_LYSR"/>
    <property type="match status" value="1"/>
</dbReference>
<dbReference type="SUPFAM" id="SSF53850">
    <property type="entry name" value="Periplasmic binding protein-like II"/>
    <property type="match status" value="1"/>
</dbReference>
<evidence type="ECO:0000256" key="2">
    <source>
        <dbReference type="ARBA" id="ARBA00023015"/>
    </source>
</evidence>
<dbReference type="RefSeq" id="WP_307429606.1">
    <property type="nucleotide sequence ID" value="NZ_JAUSVK010000001.1"/>
</dbReference>
<comment type="similarity">
    <text evidence="1">Belongs to the LysR transcriptional regulatory family.</text>
</comment>
<dbReference type="InterPro" id="IPR000847">
    <property type="entry name" value="LysR_HTH_N"/>
</dbReference>
<dbReference type="GO" id="GO:0003677">
    <property type="term" value="F:DNA binding"/>
    <property type="evidence" value="ECO:0007669"/>
    <property type="project" value="UniProtKB-KW"/>
</dbReference>
<keyword evidence="3 6" id="KW-0238">DNA-binding</keyword>
<feature type="domain" description="HTH lysR-type" evidence="5">
    <location>
        <begin position="6"/>
        <end position="63"/>
    </location>
</feature>
<keyword evidence="4" id="KW-0804">Transcription</keyword>
<keyword evidence="2" id="KW-0805">Transcription regulation</keyword>
<dbReference type="PRINTS" id="PR00039">
    <property type="entry name" value="HTHLYSR"/>
</dbReference>
<evidence type="ECO:0000256" key="3">
    <source>
        <dbReference type="ARBA" id="ARBA00023125"/>
    </source>
</evidence>
<keyword evidence="7" id="KW-1185">Reference proteome</keyword>
<comment type="caution">
    <text evidence="6">The sequence shown here is derived from an EMBL/GenBank/DDBJ whole genome shotgun (WGS) entry which is preliminary data.</text>
</comment>
<dbReference type="Proteomes" id="UP001237448">
    <property type="component" value="Unassembled WGS sequence"/>
</dbReference>
<dbReference type="CDD" id="cd08414">
    <property type="entry name" value="PBP2_LTTR_aromatics_like"/>
    <property type="match status" value="1"/>
</dbReference>
<evidence type="ECO:0000259" key="5">
    <source>
        <dbReference type="PROSITE" id="PS50931"/>
    </source>
</evidence>
<dbReference type="PANTHER" id="PTHR30346:SF0">
    <property type="entry name" value="HCA OPERON TRANSCRIPTIONAL ACTIVATOR HCAR"/>
    <property type="match status" value="1"/>
</dbReference>
<dbReference type="EMBL" id="JAUSVK010000001">
    <property type="protein sequence ID" value="MDQ0393771.1"/>
    <property type="molecule type" value="Genomic_DNA"/>
</dbReference>
<dbReference type="Pfam" id="PF00126">
    <property type="entry name" value="HTH_1"/>
    <property type="match status" value="1"/>
</dbReference>
<proteinExistence type="inferred from homology"/>
<evidence type="ECO:0000256" key="4">
    <source>
        <dbReference type="ARBA" id="ARBA00023163"/>
    </source>
</evidence>
<sequence length="311" mass="34166">MSDLALDLRHLKFAVLVAEQGSFRRAAFVLNLSQSTVSRRVQLLERRLGILLFERSRIGVRPTEVGQRFLREAAIGASQIHDAINGIATTLRGEAGQIRIGIAASLAHGSLAALLDAFTEHYPNIALKLHESTSQANAAKVQDGHLDAAFILGEPRFLACERKHLWNEAIYLCVPADHRFSRNTEISWADIRDETFLVNAEGAGPDIEDYLLHRVMQFGSRPKIVAQQVGRENLLNLVARGLGITLTWSSTASEKYPGVVVVPIGSSTDVVRSSVIWLAANRNPALRRLLALAEKIADTNRLVGEVRTRSG</sequence>
<accession>A0ABU0FGW6</accession>
<dbReference type="InterPro" id="IPR036388">
    <property type="entry name" value="WH-like_DNA-bd_sf"/>
</dbReference>
<evidence type="ECO:0000313" key="6">
    <source>
        <dbReference type="EMBL" id="MDQ0393771.1"/>
    </source>
</evidence>
<gene>
    <name evidence="6" type="ORF">J3R73_003563</name>
</gene>
<dbReference type="Gene3D" id="3.40.190.10">
    <property type="entry name" value="Periplasmic binding protein-like II"/>
    <property type="match status" value="2"/>
</dbReference>
<reference evidence="6 7" key="1">
    <citation type="submission" date="2023-07" db="EMBL/GenBank/DDBJ databases">
        <title>Genomic Encyclopedia of Type Strains, Phase IV (KMG-IV): sequencing the most valuable type-strain genomes for metagenomic binning, comparative biology and taxonomic classification.</title>
        <authorList>
            <person name="Goeker M."/>
        </authorList>
    </citation>
    <scope>NUCLEOTIDE SEQUENCE [LARGE SCALE GENOMIC DNA]</scope>
    <source>
        <strain evidence="6 7">DSM 5896</strain>
    </source>
</reference>
<organism evidence="6 7">
    <name type="scientific">Labrys monachus</name>
    <dbReference type="NCBI Taxonomy" id="217067"/>
    <lineage>
        <taxon>Bacteria</taxon>
        <taxon>Pseudomonadati</taxon>
        <taxon>Pseudomonadota</taxon>
        <taxon>Alphaproteobacteria</taxon>
        <taxon>Hyphomicrobiales</taxon>
        <taxon>Xanthobacteraceae</taxon>
        <taxon>Labrys</taxon>
    </lineage>
</organism>
<evidence type="ECO:0000256" key="1">
    <source>
        <dbReference type="ARBA" id="ARBA00009437"/>
    </source>
</evidence>
<protein>
    <submittedName>
        <fullName evidence="6">DNA-binding transcriptional LysR family regulator</fullName>
    </submittedName>
</protein>
<dbReference type="Gene3D" id="1.10.10.10">
    <property type="entry name" value="Winged helix-like DNA-binding domain superfamily/Winged helix DNA-binding domain"/>
    <property type="match status" value="1"/>
</dbReference>
<name>A0ABU0FGW6_9HYPH</name>
<dbReference type="PANTHER" id="PTHR30346">
    <property type="entry name" value="TRANSCRIPTIONAL DUAL REGULATOR HCAR-RELATED"/>
    <property type="match status" value="1"/>
</dbReference>
<dbReference type="InterPro" id="IPR005119">
    <property type="entry name" value="LysR_subst-bd"/>
</dbReference>
<evidence type="ECO:0000313" key="7">
    <source>
        <dbReference type="Proteomes" id="UP001237448"/>
    </source>
</evidence>